<reference evidence="6" key="1">
    <citation type="journal article" date="2012" name="Science">
        <title>Fermentation, hydrogen, and sulfur metabolism in multiple uncultivated bacterial phyla.</title>
        <authorList>
            <person name="Wrighton K.C."/>
            <person name="Thomas B.C."/>
            <person name="Sharon I."/>
            <person name="Miller C.S."/>
            <person name="Castelle C.J."/>
            <person name="VerBerkmoes N.C."/>
            <person name="Wilkins M.J."/>
            <person name="Hettich R.L."/>
            <person name="Lipton M.S."/>
            <person name="Williams K.H."/>
            <person name="Long P.E."/>
            <person name="Banfield J.F."/>
        </authorList>
    </citation>
    <scope>NUCLEOTIDE SEQUENCE [LARGE SCALE GENOMIC DNA]</scope>
</reference>
<evidence type="ECO:0000256" key="2">
    <source>
        <dbReference type="ARBA" id="ARBA00022980"/>
    </source>
</evidence>
<dbReference type="PANTHER" id="PTHR12220">
    <property type="entry name" value="50S/60S RIBOSOMAL PROTEIN L16"/>
    <property type="match status" value="1"/>
</dbReference>
<keyword evidence="5" id="KW-0694">RNA-binding</keyword>
<dbReference type="GO" id="GO:0003735">
    <property type="term" value="F:structural constituent of ribosome"/>
    <property type="evidence" value="ECO:0007669"/>
    <property type="project" value="InterPro"/>
</dbReference>
<dbReference type="PRINTS" id="PR00060">
    <property type="entry name" value="RIBOSOMALL16"/>
</dbReference>
<comment type="function">
    <text evidence="5">Binds 23S rRNA and is also seen to make contacts with the A and possibly P site tRNAs.</text>
</comment>
<keyword evidence="3 4" id="KW-0687">Ribonucleoprotein</keyword>
<dbReference type="InterPro" id="IPR020798">
    <property type="entry name" value="Ribosomal_uL16_CS"/>
</dbReference>
<dbReference type="SUPFAM" id="SSF54686">
    <property type="entry name" value="Ribosomal protein L16p/L10e"/>
    <property type="match status" value="1"/>
</dbReference>
<dbReference type="EMBL" id="AMFJ01036011">
    <property type="protein sequence ID" value="EKD25680.1"/>
    <property type="molecule type" value="Genomic_DNA"/>
</dbReference>
<dbReference type="InterPro" id="IPR036920">
    <property type="entry name" value="Ribosomal_uL16_sf"/>
</dbReference>
<keyword evidence="2 4" id="KW-0689">Ribosomal protein</keyword>
<gene>
    <name evidence="6" type="primary">rplP</name>
    <name evidence="6" type="ORF">ACD_80C00004G0012</name>
</gene>
<dbReference type="InterPro" id="IPR047873">
    <property type="entry name" value="Ribosomal_uL16"/>
</dbReference>
<dbReference type="CDD" id="cd01433">
    <property type="entry name" value="Ribosomal_L16_L10e"/>
    <property type="match status" value="1"/>
</dbReference>
<dbReference type="PROSITE" id="PS00586">
    <property type="entry name" value="RIBOSOMAL_L16_1"/>
    <property type="match status" value="1"/>
</dbReference>
<dbReference type="Pfam" id="PF00252">
    <property type="entry name" value="Ribosomal_L16"/>
    <property type="match status" value="1"/>
</dbReference>
<evidence type="ECO:0000313" key="6">
    <source>
        <dbReference type="EMBL" id="EKD25680.1"/>
    </source>
</evidence>
<evidence type="ECO:0000256" key="3">
    <source>
        <dbReference type="ARBA" id="ARBA00023274"/>
    </source>
</evidence>
<dbReference type="GO" id="GO:1990904">
    <property type="term" value="C:ribonucleoprotein complex"/>
    <property type="evidence" value="ECO:0007669"/>
    <property type="project" value="UniProtKB-KW"/>
</dbReference>
<dbReference type="InterPro" id="IPR016180">
    <property type="entry name" value="Ribosomal_uL16_dom"/>
</dbReference>
<evidence type="ECO:0000256" key="1">
    <source>
        <dbReference type="ARBA" id="ARBA00008931"/>
    </source>
</evidence>
<comment type="similarity">
    <text evidence="1 4">Belongs to the universal ribosomal protein uL16 family.</text>
</comment>
<comment type="caution">
    <text evidence="6">The sequence shown here is derived from an EMBL/GenBank/DDBJ whole genome shotgun (WGS) entry which is preliminary data.</text>
</comment>
<accession>K1X634</accession>
<dbReference type="GO" id="GO:0005840">
    <property type="term" value="C:ribosome"/>
    <property type="evidence" value="ECO:0007669"/>
    <property type="project" value="UniProtKB-KW"/>
</dbReference>
<proteinExistence type="inferred from homology"/>
<dbReference type="Gene3D" id="3.90.1170.10">
    <property type="entry name" value="Ribosomal protein L10e/L16"/>
    <property type="match status" value="1"/>
</dbReference>
<name>K1X634_9BACT</name>
<organism evidence="6">
    <name type="scientific">uncultured bacterium</name>
    <name type="common">gcode 4</name>
    <dbReference type="NCBI Taxonomy" id="1234023"/>
    <lineage>
        <taxon>Bacteria</taxon>
        <taxon>environmental samples</taxon>
    </lineage>
</organism>
<protein>
    <recommendedName>
        <fullName evidence="5">50S ribosomal protein L16</fullName>
    </recommendedName>
</protein>
<dbReference type="NCBIfam" id="TIGR01164">
    <property type="entry name" value="rplP_bact"/>
    <property type="match status" value="1"/>
</dbReference>
<evidence type="ECO:0000256" key="4">
    <source>
        <dbReference type="RuleBase" id="RU004413"/>
    </source>
</evidence>
<dbReference type="AlphaFoldDB" id="K1X634"/>
<keyword evidence="5" id="KW-0699">rRNA-binding</keyword>
<comment type="subunit">
    <text evidence="5">Part of the 50S ribosomal subunit.</text>
</comment>
<sequence>MLLTPKRWKFRKPIIRQLRGKSYRGSTVAFWQYGLKALTSSYISNKEIEAARKVIVRAIKKTGKMWIRIFPDVPFTRKGLEMPMGTGKGDVDIYTAAVRKWRVMFELMGIPKEAAKEALIKASKKLSVKAKFIERGEVK</sequence>
<dbReference type="GO" id="GO:0006412">
    <property type="term" value="P:translation"/>
    <property type="evidence" value="ECO:0007669"/>
    <property type="project" value="InterPro"/>
</dbReference>
<dbReference type="GO" id="GO:0000049">
    <property type="term" value="F:tRNA binding"/>
    <property type="evidence" value="ECO:0007669"/>
    <property type="project" value="UniProtKB-KW"/>
</dbReference>
<dbReference type="GO" id="GO:0019843">
    <property type="term" value="F:rRNA binding"/>
    <property type="evidence" value="ECO:0007669"/>
    <property type="project" value="UniProtKB-KW"/>
</dbReference>
<keyword evidence="5" id="KW-0820">tRNA-binding</keyword>
<evidence type="ECO:0000256" key="5">
    <source>
        <dbReference type="RuleBase" id="RU004414"/>
    </source>
</evidence>
<dbReference type="InterPro" id="IPR000114">
    <property type="entry name" value="Ribosomal_uL16_bact-type"/>
</dbReference>
<dbReference type="PANTHER" id="PTHR12220:SF13">
    <property type="entry name" value="LARGE RIBOSOMAL SUBUNIT PROTEIN UL16M"/>
    <property type="match status" value="1"/>
</dbReference>